<dbReference type="Proteomes" id="UP000614027">
    <property type="component" value="Unassembled WGS sequence"/>
</dbReference>
<dbReference type="InterPro" id="IPR002156">
    <property type="entry name" value="RNaseH_domain"/>
</dbReference>
<protein>
    <submittedName>
        <fullName evidence="8">PO113 protein</fullName>
    </submittedName>
</protein>
<dbReference type="SUPFAM" id="SSF53098">
    <property type="entry name" value="Ribonuclease H-like"/>
    <property type="match status" value="1"/>
</dbReference>
<feature type="non-terminal residue" evidence="8">
    <location>
        <position position="1"/>
    </location>
</feature>
<dbReference type="GO" id="GO:0003964">
    <property type="term" value="F:RNA-directed DNA polymerase activity"/>
    <property type="evidence" value="ECO:0007669"/>
    <property type="project" value="UniProtKB-KW"/>
</dbReference>
<comment type="caution">
    <text evidence="8">The sequence shown here is derived from an EMBL/GenBank/DDBJ whole genome shotgun (WGS) entry which is preliminary data.</text>
</comment>
<dbReference type="InterPro" id="IPR036397">
    <property type="entry name" value="RNaseH_sf"/>
</dbReference>
<dbReference type="AlphaFoldDB" id="A0A851M8L2"/>
<keyword evidence="4" id="KW-0255">Endonuclease</keyword>
<evidence type="ECO:0000256" key="3">
    <source>
        <dbReference type="ARBA" id="ARBA00022722"/>
    </source>
</evidence>
<keyword evidence="9" id="KW-1185">Reference proteome</keyword>
<reference evidence="8" key="1">
    <citation type="submission" date="2019-09" db="EMBL/GenBank/DDBJ databases">
        <title>Bird 10,000 Genomes (B10K) Project - Family phase.</title>
        <authorList>
            <person name="Zhang G."/>
        </authorList>
    </citation>
    <scope>NUCLEOTIDE SEQUENCE</scope>
    <source>
        <strain evidence="8">B10K-DU-001-09</strain>
        <tissue evidence="8">Muscle</tissue>
    </source>
</reference>
<evidence type="ECO:0000313" key="8">
    <source>
        <dbReference type="EMBL" id="NXC26356.1"/>
    </source>
</evidence>
<dbReference type="PROSITE" id="PS50879">
    <property type="entry name" value="RNASE_H_1"/>
    <property type="match status" value="1"/>
</dbReference>
<dbReference type="GO" id="GO:0035613">
    <property type="term" value="F:RNA stem-loop binding"/>
    <property type="evidence" value="ECO:0007669"/>
    <property type="project" value="TreeGrafter"/>
</dbReference>
<sequence>EPQRWVQEHPLQDALTVFTDAGRKSKKAACVWQIEERIWEHFVFQGTANDSLQTLELKAVSWALQQWPSTRLNIVSDSQYVVGIVNRIEEAAVRVNKNEGLYLLF</sequence>
<proteinExistence type="predicted"/>
<keyword evidence="6" id="KW-0695">RNA-directed DNA polymerase</keyword>
<dbReference type="Gene3D" id="3.30.420.10">
    <property type="entry name" value="Ribonuclease H-like superfamily/Ribonuclease H"/>
    <property type="match status" value="1"/>
</dbReference>
<evidence type="ECO:0000259" key="7">
    <source>
        <dbReference type="PROSITE" id="PS50879"/>
    </source>
</evidence>
<evidence type="ECO:0000256" key="1">
    <source>
        <dbReference type="ARBA" id="ARBA00022679"/>
    </source>
</evidence>
<dbReference type="EMBL" id="WBMV01001876">
    <property type="protein sequence ID" value="NXC26356.1"/>
    <property type="molecule type" value="Genomic_DNA"/>
</dbReference>
<keyword evidence="3" id="KW-0540">Nuclease</keyword>
<keyword evidence="2" id="KW-0548">Nucleotidyltransferase</keyword>
<dbReference type="InterPro" id="IPR012337">
    <property type="entry name" value="RNaseH-like_sf"/>
</dbReference>
<evidence type="ECO:0000256" key="4">
    <source>
        <dbReference type="ARBA" id="ARBA00022759"/>
    </source>
</evidence>
<keyword evidence="5" id="KW-0378">Hydrolase</keyword>
<keyword evidence="1" id="KW-0808">Transferase</keyword>
<dbReference type="Pfam" id="PF00075">
    <property type="entry name" value="RNase_H"/>
    <property type="match status" value="1"/>
</dbReference>
<organism evidence="8 9">
    <name type="scientific">Campylorhamphus procurvoides</name>
    <dbReference type="NCBI Taxonomy" id="190295"/>
    <lineage>
        <taxon>Eukaryota</taxon>
        <taxon>Metazoa</taxon>
        <taxon>Chordata</taxon>
        <taxon>Craniata</taxon>
        <taxon>Vertebrata</taxon>
        <taxon>Euteleostomi</taxon>
        <taxon>Archelosauria</taxon>
        <taxon>Archosauria</taxon>
        <taxon>Dinosauria</taxon>
        <taxon>Saurischia</taxon>
        <taxon>Theropoda</taxon>
        <taxon>Coelurosauria</taxon>
        <taxon>Aves</taxon>
        <taxon>Neognathae</taxon>
        <taxon>Neoaves</taxon>
        <taxon>Telluraves</taxon>
        <taxon>Australaves</taxon>
        <taxon>Passeriformes</taxon>
        <taxon>Dendrocolaptidae</taxon>
        <taxon>Campylorhamphus</taxon>
    </lineage>
</organism>
<dbReference type="OrthoDB" id="9395371at2759"/>
<evidence type="ECO:0000313" key="9">
    <source>
        <dbReference type="Proteomes" id="UP000614027"/>
    </source>
</evidence>
<evidence type="ECO:0000256" key="5">
    <source>
        <dbReference type="ARBA" id="ARBA00022801"/>
    </source>
</evidence>
<evidence type="ECO:0000256" key="6">
    <source>
        <dbReference type="ARBA" id="ARBA00022918"/>
    </source>
</evidence>
<evidence type="ECO:0000256" key="2">
    <source>
        <dbReference type="ARBA" id="ARBA00022695"/>
    </source>
</evidence>
<dbReference type="PANTHER" id="PTHR41694">
    <property type="entry name" value="ENDOGENOUS RETROVIRUS GROUP K MEMBER POL PROTEIN"/>
    <property type="match status" value="1"/>
</dbReference>
<dbReference type="PANTHER" id="PTHR41694:SF3">
    <property type="entry name" value="RNA-DIRECTED DNA POLYMERASE-RELATED"/>
    <property type="match status" value="1"/>
</dbReference>
<dbReference type="GO" id="GO:0004523">
    <property type="term" value="F:RNA-DNA hybrid ribonuclease activity"/>
    <property type="evidence" value="ECO:0007669"/>
    <property type="project" value="InterPro"/>
</dbReference>
<feature type="domain" description="RNase H type-1" evidence="7">
    <location>
        <begin position="11"/>
        <end position="105"/>
    </location>
</feature>
<gene>
    <name evidence="8" type="primary">Hervk_0</name>
    <name evidence="8" type="ORF">CAMPRO_R15771</name>
</gene>
<feature type="non-terminal residue" evidence="8">
    <location>
        <position position="105"/>
    </location>
</feature>
<accession>A0A851M8L2</accession>
<name>A0A851M8L2_9DEND</name>